<dbReference type="PANTHER" id="PTHR47959">
    <property type="entry name" value="ATP-DEPENDENT RNA HELICASE RHLE-RELATED"/>
    <property type="match status" value="1"/>
</dbReference>
<keyword evidence="2" id="KW-0547">Nucleotide-binding</keyword>
<reference evidence="11" key="1">
    <citation type="submission" date="2018-05" db="EMBL/GenBank/DDBJ databases">
        <authorList>
            <person name="Lanie J.A."/>
            <person name="Ng W.-L."/>
            <person name="Kazmierczak K.M."/>
            <person name="Andrzejewski T.M."/>
            <person name="Davidsen T.M."/>
            <person name="Wayne K.J."/>
            <person name="Tettelin H."/>
            <person name="Glass J.I."/>
            <person name="Rusch D."/>
            <person name="Podicherti R."/>
            <person name="Tsui H.-C.T."/>
            <person name="Winkler M.E."/>
        </authorList>
    </citation>
    <scope>NUCLEOTIDE SEQUENCE</scope>
</reference>
<evidence type="ECO:0000256" key="7">
    <source>
        <dbReference type="SAM" id="MobiDB-lite"/>
    </source>
</evidence>
<dbReference type="AlphaFoldDB" id="A0A381RTX2"/>
<dbReference type="InterPro" id="IPR014001">
    <property type="entry name" value="Helicase_ATP-bd"/>
</dbReference>
<dbReference type="InterPro" id="IPR001650">
    <property type="entry name" value="Helicase_C-like"/>
</dbReference>
<evidence type="ECO:0000259" key="9">
    <source>
        <dbReference type="PROSITE" id="PS51194"/>
    </source>
</evidence>
<dbReference type="InterPro" id="IPR000629">
    <property type="entry name" value="RNA-helicase_DEAD-box_CS"/>
</dbReference>
<dbReference type="GO" id="GO:0016787">
    <property type="term" value="F:hydrolase activity"/>
    <property type="evidence" value="ECO:0007669"/>
    <property type="project" value="UniProtKB-KW"/>
</dbReference>
<accession>A0A381RTX2</accession>
<protein>
    <recommendedName>
        <fullName evidence="12">RNA helicase</fullName>
    </recommendedName>
</protein>
<evidence type="ECO:0000256" key="3">
    <source>
        <dbReference type="ARBA" id="ARBA00022801"/>
    </source>
</evidence>
<dbReference type="GO" id="GO:0005829">
    <property type="term" value="C:cytosol"/>
    <property type="evidence" value="ECO:0007669"/>
    <property type="project" value="TreeGrafter"/>
</dbReference>
<evidence type="ECO:0000256" key="2">
    <source>
        <dbReference type="ARBA" id="ARBA00022741"/>
    </source>
</evidence>
<dbReference type="HAMAP" id="MF_00661">
    <property type="entry name" value="DEAD_helicase_RhlB"/>
    <property type="match status" value="1"/>
</dbReference>
<dbReference type="Pfam" id="PF00271">
    <property type="entry name" value="Helicase_C"/>
    <property type="match status" value="1"/>
</dbReference>
<evidence type="ECO:0000256" key="4">
    <source>
        <dbReference type="ARBA" id="ARBA00022806"/>
    </source>
</evidence>
<dbReference type="InterPro" id="IPR050079">
    <property type="entry name" value="DEAD_box_RNA_helicase"/>
</dbReference>
<proteinExistence type="inferred from homology"/>
<dbReference type="Pfam" id="PF00270">
    <property type="entry name" value="DEAD"/>
    <property type="match status" value="1"/>
</dbReference>
<dbReference type="PROSITE" id="PS00039">
    <property type="entry name" value="DEAD_ATP_HELICASE"/>
    <property type="match status" value="1"/>
</dbReference>
<dbReference type="CDD" id="cd18787">
    <property type="entry name" value="SF2_C_DEAD"/>
    <property type="match status" value="1"/>
</dbReference>
<dbReference type="GO" id="GO:0005524">
    <property type="term" value="F:ATP binding"/>
    <property type="evidence" value="ECO:0007669"/>
    <property type="project" value="UniProtKB-KW"/>
</dbReference>
<keyword evidence="3" id="KW-0378">Hydrolase</keyword>
<keyword evidence="1" id="KW-0963">Cytoplasm</keyword>
<feature type="domain" description="Helicase C-terminal" evidence="9">
    <location>
        <begin position="239"/>
        <end position="392"/>
    </location>
</feature>
<dbReference type="GO" id="GO:0003723">
    <property type="term" value="F:RNA binding"/>
    <property type="evidence" value="ECO:0007669"/>
    <property type="project" value="UniProtKB-KW"/>
</dbReference>
<dbReference type="SMART" id="SM00487">
    <property type="entry name" value="DEXDc"/>
    <property type="match status" value="1"/>
</dbReference>
<keyword evidence="4" id="KW-0347">Helicase</keyword>
<dbReference type="PROSITE" id="PS51194">
    <property type="entry name" value="HELICASE_CTER"/>
    <property type="match status" value="1"/>
</dbReference>
<dbReference type="CDD" id="cd00268">
    <property type="entry name" value="DEADc"/>
    <property type="match status" value="1"/>
</dbReference>
<dbReference type="InterPro" id="IPR044742">
    <property type="entry name" value="DEAD/DEAH_RhlB"/>
</dbReference>
<dbReference type="GO" id="GO:0003724">
    <property type="term" value="F:RNA helicase activity"/>
    <property type="evidence" value="ECO:0007669"/>
    <property type="project" value="InterPro"/>
</dbReference>
<organism evidence="11">
    <name type="scientific">marine metagenome</name>
    <dbReference type="NCBI Taxonomy" id="408172"/>
    <lineage>
        <taxon>unclassified sequences</taxon>
        <taxon>metagenomes</taxon>
        <taxon>ecological metagenomes</taxon>
    </lineage>
</organism>
<evidence type="ECO:0000256" key="6">
    <source>
        <dbReference type="ARBA" id="ARBA00022884"/>
    </source>
</evidence>
<dbReference type="InterPro" id="IPR023554">
    <property type="entry name" value="RNA_helicase_ATP-dep_RhlB"/>
</dbReference>
<dbReference type="InterPro" id="IPR011545">
    <property type="entry name" value="DEAD/DEAH_box_helicase_dom"/>
</dbReference>
<dbReference type="SUPFAM" id="SSF52540">
    <property type="entry name" value="P-loop containing nucleoside triphosphate hydrolases"/>
    <property type="match status" value="1"/>
</dbReference>
<evidence type="ECO:0008006" key="12">
    <source>
        <dbReference type="Google" id="ProtNLM"/>
    </source>
</evidence>
<dbReference type="InterPro" id="IPR014014">
    <property type="entry name" value="RNA_helicase_DEAD_Q_motif"/>
</dbReference>
<keyword evidence="6" id="KW-0694">RNA-binding</keyword>
<keyword evidence="5" id="KW-0067">ATP-binding</keyword>
<sequence>MELINFESIPLPEPVLKGVRSAEFKTCTPIQSKSLPITLARKDLAGQAQTGTGKTAAFLITLLTRLIENKPAPVVKGKEGPRALVLAPTRELARQIEKDTLLLGKYCGFKSACIIGGLDYEKQRNLIKSGVDILIATPGRLIDFYKQRFFSLKQIEVLVVDEADRMFDMGFIQDLRYLFRSCSPYNKRQTMLFSATLNYRVMELCYEHMNNPVKVVIEPEKTVVDEVKQSLFHVGQHEKFNLLLGLLKKEEGKKVLIFCNTKIEAEQLEWKLNHNGYKSGQISGDLHQKARIKVLEDFQKGNIYIMIATDVASRGLHVDDITHVINYDLPQDAEDYVHRIGRTARAGKKGTAITLCCEDFAQHLERVEVYLKKKIPVAWAEEELYLEEKSGTPPARKRRRATATKAKTDSNNRSRNGKGAQRRRPYSRTRSTT</sequence>
<evidence type="ECO:0000259" key="8">
    <source>
        <dbReference type="PROSITE" id="PS51192"/>
    </source>
</evidence>
<feature type="domain" description="DEAD-box RNA helicase Q" evidence="10">
    <location>
        <begin position="4"/>
        <end position="32"/>
    </location>
</feature>
<evidence type="ECO:0000256" key="1">
    <source>
        <dbReference type="ARBA" id="ARBA00022490"/>
    </source>
</evidence>
<feature type="region of interest" description="Disordered" evidence="7">
    <location>
        <begin position="388"/>
        <end position="433"/>
    </location>
</feature>
<dbReference type="PROSITE" id="PS51192">
    <property type="entry name" value="HELICASE_ATP_BIND_1"/>
    <property type="match status" value="1"/>
</dbReference>
<dbReference type="PANTHER" id="PTHR47959:SF10">
    <property type="entry name" value="ATP-DEPENDENT RNA HELICASE RHLB"/>
    <property type="match status" value="1"/>
</dbReference>
<dbReference type="SMART" id="SM00490">
    <property type="entry name" value="HELICc"/>
    <property type="match status" value="1"/>
</dbReference>
<evidence type="ECO:0000313" key="11">
    <source>
        <dbReference type="EMBL" id="SUZ94418.1"/>
    </source>
</evidence>
<feature type="domain" description="Helicase ATP-binding" evidence="8">
    <location>
        <begin position="35"/>
        <end position="215"/>
    </location>
</feature>
<dbReference type="PROSITE" id="PS51195">
    <property type="entry name" value="Q_MOTIF"/>
    <property type="match status" value="1"/>
</dbReference>
<name>A0A381RTX2_9ZZZZ</name>
<dbReference type="EMBL" id="UINC01002233">
    <property type="protein sequence ID" value="SUZ94418.1"/>
    <property type="molecule type" value="Genomic_DNA"/>
</dbReference>
<evidence type="ECO:0000259" key="10">
    <source>
        <dbReference type="PROSITE" id="PS51195"/>
    </source>
</evidence>
<dbReference type="Gene3D" id="3.40.50.300">
    <property type="entry name" value="P-loop containing nucleotide triphosphate hydrolases"/>
    <property type="match status" value="2"/>
</dbReference>
<dbReference type="InterPro" id="IPR027417">
    <property type="entry name" value="P-loop_NTPase"/>
</dbReference>
<evidence type="ECO:0000256" key="5">
    <source>
        <dbReference type="ARBA" id="ARBA00022840"/>
    </source>
</evidence>
<gene>
    <name evidence="11" type="ORF">METZ01_LOCUS47272</name>
</gene>